<dbReference type="GO" id="GO:0005737">
    <property type="term" value="C:cytoplasm"/>
    <property type="evidence" value="ECO:0007669"/>
    <property type="project" value="TreeGrafter"/>
</dbReference>
<dbReference type="Pfam" id="PF01067">
    <property type="entry name" value="Calpain_III"/>
    <property type="match status" value="1"/>
</dbReference>
<dbReference type="InterPro" id="IPR001300">
    <property type="entry name" value="Peptidase_C2_calpain_cat"/>
</dbReference>
<protein>
    <submittedName>
        <fullName evidence="4">Uncharacterized protein</fullName>
    </submittedName>
</protein>
<evidence type="ECO:0000256" key="3">
    <source>
        <dbReference type="SAM" id="MobiDB-lite"/>
    </source>
</evidence>
<organism evidence="4 5">
    <name type="scientific">Apolygus lucorum</name>
    <name type="common">Small green plant bug</name>
    <name type="synonym">Lygocoris lucorum</name>
    <dbReference type="NCBI Taxonomy" id="248454"/>
    <lineage>
        <taxon>Eukaryota</taxon>
        <taxon>Metazoa</taxon>
        <taxon>Ecdysozoa</taxon>
        <taxon>Arthropoda</taxon>
        <taxon>Hexapoda</taxon>
        <taxon>Insecta</taxon>
        <taxon>Pterygota</taxon>
        <taxon>Neoptera</taxon>
        <taxon>Paraneoptera</taxon>
        <taxon>Hemiptera</taxon>
        <taxon>Heteroptera</taxon>
        <taxon>Panheteroptera</taxon>
        <taxon>Cimicomorpha</taxon>
        <taxon>Miridae</taxon>
        <taxon>Mirini</taxon>
        <taxon>Apolygus</taxon>
    </lineage>
</organism>
<evidence type="ECO:0000313" key="4">
    <source>
        <dbReference type="EMBL" id="KAF6205768.1"/>
    </source>
</evidence>
<dbReference type="Pfam" id="PF00648">
    <property type="entry name" value="Peptidase_C2"/>
    <property type="match status" value="1"/>
</dbReference>
<dbReference type="GO" id="GO:0006508">
    <property type="term" value="P:proteolysis"/>
    <property type="evidence" value="ECO:0007669"/>
    <property type="project" value="InterPro"/>
</dbReference>
<dbReference type="OrthoDB" id="424753at2759"/>
<reference evidence="4" key="1">
    <citation type="journal article" date="2021" name="Mol. Ecol. Resour.">
        <title>Apolygus lucorum genome provides insights into omnivorousness and mesophyll feeding.</title>
        <authorList>
            <person name="Liu Y."/>
            <person name="Liu H."/>
            <person name="Wang H."/>
            <person name="Huang T."/>
            <person name="Liu B."/>
            <person name="Yang B."/>
            <person name="Yin L."/>
            <person name="Li B."/>
            <person name="Zhang Y."/>
            <person name="Zhang S."/>
            <person name="Jiang F."/>
            <person name="Zhang X."/>
            <person name="Ren Y."/>
            <person name="Wang B."/>
            <person name="Wang S."/>
            <person name="Lu Y."/>
            <person name="Wu K."/>
            <person name="Fan W."/>
            <person name="Wang G."/>
        </authorList>
    </citation>
    <scope>NUCLEOTIDE SEQUENCE</scope>
    <source>
        <strain evidence="4">12Hb</strain>
    </source>
</reference>
<dbReference type="Gene3D" id="2.60.120.380">
    <property type="match status" value="1"/>
</dbReference>
<dbReference type="InterPro" id="IPR022684">
    <property type="entry name" value="Calpain_cysteine_protease"/>
</dbReference>
<dbReference type="InterPro" id="IPR022683">
    <property type="entry name" value="Calpain_III"/>
</dbReference>
<proteinExistence type="inferred from homology"/>
<dbReference type="SMART" id="SM00720">
    <property type="entry name" value="calpain_III"/>
    <property type="match status" value="1"/>
</dbReference>
<dbReference type="EMBL" id="WIXP02000009">
    <property type="protein sequence ID" value="KAF6205768.1"/>
    <property type="molecule type" value="Genomic_DNA"/>
</dbReference>
<evidence type="ECO:0000313" key="5">
    <source>
        <dbReference type="Proteomes" id="UP000466442"/>
    </source>
</evidence>
<dbReference type="PANTHER" id="PTHR10183">
    <property type="entry name" value="CALPAIN"/>
    <property type="match status" value="1"/>
</dbReference>
<gene>
    <name evidence="4" type="ORF">GE061_019941</name>
</gene>
<evidence type="ECO:0000256" key="1">
    <source>
        <dbReference type="ARBA" id="ARBA00007623"/>
    </source>
</evidence>
<dbReference type="GO" id="GO:0004198">
    <property type="term" value="F:calcium-dependent cysteine-type endopeptidase activity"/>
    <property type="evidence" value="ECO:0007669"/>
    <property type="project" value="InterPro"/>
</dbReference>
<feature type="compositionally biased region" description="Basic and acidic residues" evidence="3">
    <location>
        <begin position="510"/>
        <end position="519"/>
    </location>
</feature>
<comment type="similarity">
    <text evidence="1">Belongs to the peptidase C2 family.</text>
</comment>
<name>A0A6A4JS97_APOLU</name>
<comment type="caution">
    <text evidence="4">The sequence shown here is derived from an EMBL/GenBank/DDBJ whole genome shotgun (WGS) entry which is preliminary data.</text>
</comment>
<dbReference type="PROSITE" id="PS50203">
    <property type="entry name" value="CALPAIN_CAT"/>
    <property type="match status" value="1"/>
</dbReference>
<dbReference type="SUPFAM" id="SSF49758">
    <property type="entry name" value="Calpain large subunit, middle domain (domain III)"/>
    <property type="match status" value="1"/>
</dbReference>
<feature type="region of interest" description="Disordered" evidence="3">
    <location>
        <begin position="486"/>
        <end position="532"/>
    </location>
</feature>
<dbReference type="SMART" id="SM00230">
    <property type="entry name" value="CysPc"/>
    <property type="match status" value="1"/>
</dbReference>
<dbReference type="Proteomes" id="UP000466442">
    <property type="component" value="Linkage Group LG9"/>
</dbReference>
<comment type="caution">
    <text evidence="2">Lacks conserved residue(s) required for the propagation of feature annotation.</text>
</comment>
<dbReference type="PRINTS" id="PR00704">
    <property type="entry name" value="CALPAIN"/>
</dbReference>
<keyword evidence="5" id="KW-1185">Reference proteome</keyword>
<sequence>MVFKDRVACFKAKDELLKAGTLYDDFEFLREDIPDVQWLRPKEITTKPIITYFPLILDVQAEGKGSRALVGALATISHRKDLIQKIFPDDQSFDKLYCGIFFFHFWRFGDWEIVGIDDRLPYNISRRELVCLKSMRPDVYFFSLFEKAYAKFKGGYAALGKLKAGDILVDLTGGVSQIWNLSTKDRDQWFPMMKKLVDGNLPATANIQKAIQDEQSSLDSMTTYILKNVVELEFPEEHRKVRLVRLGDPFGTLRRYTGAWNDDSPEWKKVPQHLREKLMPKDGGVKLLQEFWMTYSDFSDTFSTIHFCILSIEQMGPVEGGVKWALTSKRGQFPRYLPTVSNIRIPGATTYEIYPQYKIELTDVDDYLPDGKCELVVSLMQEDHPDIQKMTMGFTVFYLKSPKLCIPLKQGYFAENQPSGGSPISSAREITVRLRLLPGNYVLVVLTTPLSKMRNFLLRIYKHQRFNLWGHAVHYLNELDPGRKEMIPPSSRKYDVGPFDGPTSRVTDPPPRRSVEMRKSFLTGMDPSPIQQ</sequence>
<dbReference type="AlphaFoldDB" id="A0A6A4JS97"/>
<evidence type="ECO:0000256" key="2">
    <source>
        <dbReference type="PROSITE-ProRule" id="PRU00239"/>
    </source>
</evidence>
<dbReference type="SUPFAM" id="SSF54001">
    <property type="entry name" value="Cysteine proteinases"/>
    <property type="match status" value="1"/>
</dbReference>
<dbReference type="InterPro" id="IPR038765">
    <property type="entry name" value="Papain-like_cys_pep_sf"/>
</dbReference>
<dbReference type="InterPro" id="IPR036213">
    <property type="entry name" value="Calpain_III_sf"/>
</dbReference>
<accession>A0A6A4JS97</accession>
<dbReference type="Gene3D" id="3.90.70.10">
    <property type="entry name" value="Cysteine proteinases"/>
    <property type="match status" value="1"/>
</dbReference>
<dbReference type="InterPro" id="IPR022682">
    <property type="entry name" value="Calpain_domain_III"/>
</dbReference>
<dbReference type="PANTHER" id="PTHR10183:SF424">
    <property type="entry name" value="CALPAIN-B-LIKE PROTEIN"/>
    <property type="match status" value="1"/>
</dbReference>